<keyword evidence="2" id="KW-1185">Reference proteome</keyword>
<dbReference type="EMBL" id="BMZB01000002">
    <property type="protein sequence ID" value="GGZ32046.1"/>
    <property type="molecule type" value="Genomic_DNA"/>
</dbReference>
<gene>
    <name evidence="1" type="primary">I</name>
    <name evidence="1" type="ORF">GCM10011273_17610</name>
</gene>
<proteinExistence type="predicted"/>
<dbReference type="NCBIfam" id="TIGR01634">
    <property type="entry name" value="tail_P2_I"/>
    <property type="match status" value="1"/>
</dbReference>
<reference evidence="1" key="1">
    <citation type="journal article" date="2014" name="Int. J. Syst. Evol. Microbiol.">
        <title>Complete genome sequence of Corynebacterium casei LMG S-19264T (=DSM 44701T), isolated from a smear-ripened cheese.</title>
        <authorList>
            <consortium name="US DOE Joint Genome Institute (JGI-PGF)"/>
            <person name="Walter F."/>
            <person name="Albersmeier A."/>
            <person name="Kalinowski J."/>
            <person name="Ruckert C."/>
        </authorList>
    </citation>
    <scope>NUCLEOTIDE SEQUENCE</scope>
    <source>
        <strain evidence="1">KCTC 32296</strain>
    </source>
</reference>
<reference evidence="1" key="2">
    <citation type="submission" date="2020-09" db="EMBL/GenBank/DDBJ databases">
        <authorList>
            <person name="Sun Q."/>
            <person name="Kim S."/>
        </authorList>
    </citation>
    <scope>NUCLEOTIDE SEQUENCE</scope>
    <source>
        <strain evidence="1">KCTC 32296</strain>
    </source>
</reference>
<protein>
    <submittedName>
        <fullName evidence="1">Phage tail protein I</fullName>
    </submittedName>
</protein>
<dbReference type="Pfam" id="PF09684">
    <property type="entry name" value="Tail_P2_I"/>
    <property type="match status" value="1"/>
</dbReference>
<dbReference type="Proteomes" id="UP000662572">
    <property type="component" value="Unassembled WGS sequence"/>
</dbReference>
<name>A0A918USY8_9CAUL</name>
<dbReference type="RefSeq" id="WP_189486105.1">
    <property type="nucleotide sequence ID" value="NZ_BMZB01000002.1"/>
</dbReference>
<dbReference type="AlphaFoldDB" id="A0A918USY8"/>
<organism evidence="1 2">
    <name type="scientific">Asticcacaulis endophyticus</name>
    <dbReference type="NCBI Taxonomy" id="1395890"/>
    <lineage>
        <taxon>Bacteria</taxon>
        <taxon>Pseudomonadati</taxon>
        <taxon>Pseudomonadota</taxon>
        <taxon>Alphaproteobacteria</taxon>
        <taxon>Caulobacterales</taxon>
        <taxon>Caulobacteraceae</taxon>
        <taxon>Asticcacaulis</taxon>
    </lineage>
</organism>
<accession>A0A918USY8</accession>
<evidence type="ECO:0000313" key="2">
    <source>
        <dbReference type="Proteomes" id="UP000662572"/>
    </source>
</evidence>
<comment type="caution">
    <text evidence="1">The sequence shown here is derived from an EMBL/GenBank/DDBJ whole genome shotgun (WGS) entry which is preliminary data.</text>
</comment>
<sequence>MTSVLPPNASALERAFEQVMSPGLPVPLRDLWDADTCPAVLLPWLAFGLSIDGWSADWPEAVKRQRIRTAIDIQRRKGSVKSVRDIVTVFGGQIALREWWQTEPKGDPHTFTINLSLNDGAGAPATAAYIDAVINEVRRTKPVRSHFEFIQGLNVSASVGIKAVARVAVYARLSLTAPAAA</sequence>
<dbReference type="InterPro" id="IPR006521">
    <property type="entry name" value="Tail_protein_I"/>
</dbReference>
<evidence type="ECO:0000313" key="1">
    <source>
        <dbReference type="EMBL" id="GGZ32046.1"/>
    </source>
</evidence>